<gene>
    <name evidence="12" type="ORF">HMPREF1173_01635</name>
</gene>
<keyword evidence="4" id="KW-0479">Metal-binding</keyword>
<keyword evidence="7" id="KW-0482">Metalloprotease</keyword>
<evidence type="ECO:0000259" key="10">
    <source>
        <dbReference type="Pfam" id="PF00675"/>
    </source>
</evidence>
<dbReference type="GO" id="GO:0004222">
    <property type="term" value="F:metalloendopeptidase activity"/>
    <property type="evidence" value="ECO:0007669"/>
    <property type="project" value="InterPro"/>
</dbReference>
<organism evidence="12 13">
    <name type="scientific">Prevotella nigrescens CC14M</name>
    <dbReference type="NCBI Taxonomy" id="1073366"/>
    <lineage>
        <taxon>Bacteria</taxon>
        <taxon>Pseudomonadati</taxon>
        <taxon>Bacteroidota</taxon>
        <taxon>Bacteroidia</taxon>
        <taxon>Bacteroidales</taxon>
        <taxon>Prevotellaceae</taxon>
        <taxon>Prevotella</taxon>
    </lineage>
</organism>
<dbReference type="PANTHER" id="PTHR43690">
    <property type="entry name" value="NARDILYSIN"/>
    <property type="match status" value="1"/>
</dbReference>
<keyword evidence="6" id="KW-0862">Zinc</keyword>
<reference evidence="12 13" key="1">
    <citation type="submission" date="2013-10" db="EMBL/GenBank/DDBJ databases">
        <title>The Genome Sequence of Prevotella nigrescens CC14M.</title>
        <authorList>
            <consortium name="The Broad Institute Genomics Platform"/>
            <person name="Earl A."/>
            <person name="Allen-Vercoe E."/>
            <person name="Daigneault M."/>
            <person name="Young S.K."/>
            <person name="Zeng Q."/>
            <person name="Gargeya S."/>
            <person name="Fitzgerald M."/>
            <person name="Abouelleil A."/>
            <person name="Alvarado L."/>
            <person name="Chapman S.B."/>
            <person name="Gainer-Dewar J."/>
            <person name="Goldberg J."/>
            <person name="Griggs A."/>
            <person name="Gujja S."/>
            <person name="Hansen M."/>
            <person name="Howarth C."/>
            <person name="Imamovic A."/>
            <person name="Ireland A."/>
            <person name="Larimer J."/>
            <person name="McCowan C."/>
            <person name="Murphy C."/>
            <person name="Pearson M."/>
            <person name="Poon T.W."/>
            <person name="Priest M."/>
            <person name="Roberts A."/>
            <person name="Saif S."/>
            <person name="Shea T."/>
            <person name="Sykes S."/>
            <person name="Wortman J."/>
            <person name="Nusbaum C."/>
            <person name="Birren B."/>
        </authorList>
    </citation>
    <scope>NUCLEOTIDE SEQUENCE [LARGE SCALE GENOMIC DNA]</scope>
    <source>
        <strain evidence="12 13">CC14M</strain>
    </source>
</reference>
<evidence type="ECO:0000256" key="3">
    <source>
        <dbReference type="ARBA" id="ARBA00022670"/>
    </source>
</evidence>
<dbReference type="Proteomes" id="UP000018727">
    <property type="component" value="Unassembled WGS sequence"/>
</dbReference>
<feature type="chain" id="PRO_5004767819" description="Peptidase M16 C-terminal domain-containing protein" evidence="9">
    <location>
        <begin position="35"/>
        <end position="952"/>
    </location>
</feature>
<comment type="cofactor">
    <cofactor evidence="1">
        <name>Zn(2+)</name>
        <dbReference type="ChEBI" id="CHEBI:29105"/>
    </cofactor>
</comment>
<dbReference type="InterPro" id="IPR011249">
    <property type="entry name" value="Metalloenz_LuxS/M16"/>
</dbReference>
<feature type="domain" description="Peptidase M16 C-terminal" evidence="11">
    <location>
        <begin position="708"/>
        <end position="883"/>
    </location>
</feature>
<evidence type="ECO:0000313" key="12">
    <source>
        <dbReference type="EMBL" id="ETD28386.1"/>
    </source>
</evidence>
<evidence type="ECO:0000256" key="2">
    <source>
        <dbReference type="ARBA" id="ARBA00007261"/>
    </source>
</evidence>
<evidence type="ECO:0000259" key="11">
    <source>
        <dbReference type="Pfam" id="PF05193"/>
    </source>
</evidence>
<dbReference type="Pfam" id="PF05193">
    <property type="entry name" value="Peptidase_M16_C"/>
    <property type="match status" value="2"/>
</dbReference>
<dbReference type="PANTHER" id="PTHR43690:SF17">
    <property type="entry name" value="PROTEIN YHJJ"/>
    <property type="match status" value="1"/>
</dbReference>
<keyword evidence="9" id="KW-0732">Signal</keyword>
<dbReference type="EMBL" id="AZJH01000024">
    <property type="protein sequence ID" value="ETD28386.1"/>
    <property type="molecule type" value="Genomic_DNA"/>
</dbReference>
<accession>V8CNP3</accession>
<dbReference type="PATRIC" id="fig|1073366.3.peg.1689"/>
<evidence type="ECO:0000256" key="8">
    <source>
        <dbReference type="RuleBase" id="RU004447"/>
    </source>
</evidence>
<feature type="domain" description="Peptidase M16 C-terminal" evidence="11">
    <location>
        <begin position="219"/>
        <end position="404"/>
    </location>
</feature>
<sequence length="952" mass="108184">MCNLVNNIFNLTYKMKLKHFLFAALFFVAGMANAQQFGSIPMNKNVRQGKLSNGLTYYILHNNWPEHVANFYIAQRVGSIQEEEPQRGLAHFLEHMAFNGSEHFPDSTLLEFTRSLGVQFGSDLNAYTSIEETVYRISNVPTKRQTALDSCLLVLKDWSNGLTLDDKEIDKERGVIHQEWQLGQNAMMRIYDRSLPKLYPNNKYGLRLPIGLMSVVDNFKHQALRDYYHKWYRPDNQCIIVVGDVDVDHIEAQIKKLWANAKVPANAAQVTKLPVQDNAQAIYVFDKDKEMQNTTIGIMMKHDVFPDEMKTSQAYYIDSYMKTMITMMLNQRFSEMKQKADCPFTMAYCYDGNYMLSSTKEAFNLGGSAKEGKDLEALKAIYREAQRVRQYGFTPTEFERTKQEYLSQIESDYTNRDKTTNSQYGDELRDHFLKNEPIPSKEDEYKIMKQLVEMPALNYQLVNEYAKELISDKDSNLVVYIFAQDKPGKANITEAQMAQVIKEVRAEKITPYVDNVKSEPLLDVKKLPKAGKIVKETENKKLGYKELTLSNGARVILKKTDFQANDISFYATAKGGSSLYGKADFDNLKLFNSVIANSGLGNFSKQDLIKALYGKQASANLSLGTYYQYIDGQSIPKDIETMMQLVYLKLTNVTKDEQAFNALMKQYEEFLKHKNLSPESVFGDSATVTLYNHELRNAPLSVNTLKGVNYDRIIQIWKERYANPGQFVYYFVGNYDEATLRPLIEKYIGCLPKGKAENWKEIPGLAKGKVENHFTFKSETPKAMSFEFWHQPMKYTLENSVLVDAAAQVLSMVYLKDIREDQGAAYSVGASGGLNQAADKTFAIVQAQCPMDPKKAEIAVKLLNEGIKNNSLKVDADKLQKVKDFMLKQADISAKSNEHWINVLNEYITLGVDIQTGYKAAVEALTPEKIAAFLKGLLAAGNHVEVVMTPAK</sequence>
<keyword evidence="13" id="KW-1185">Reference proteome</keyword>
<dbReference type="GO" id="GO:0006508">
    <property type="term" value="P:proteolysis"/>
    <property type="evidence" value="ECO:0007669"/>
    <property type="project" value="UniProtKB-KW"/>
</dbReference>
<evidence type="ECO:0000256" key="6">
    <source>
        <dbReference type="ARBA" id="ARBA00022833"/>
    </source>
</evidence>
<dbReference type="AlphaFoldDB" id="V8CNP3"/>
<dbReference type="InterPro" id="IPR001431">
    <property type="entry name" value="Pept_M16_Zn_BS"/>
</dbReference>
<name>V8CNP3_9BACT</name>
<dbReference type="OrthoDB" id="9811314at2"/>
<keyword evidence="3" id="KW-0645">Protease</keyword>
<keyword evidence="5" id="KW-0378">Hydrolase</keyword>
<dbReference type="InterPro" id="IPR011765">
    <property type="entry name" value="Pept_M16_N"/>
</dbReference>
<dbReference type="Pfam" id="PF00675">
    <property type="entry name" value="Peptidase_M16"/>
    <property type="match status" value="1"/>
</dbReference>
<dbReference type="GO" id="GO:0046872">
    <property type="term" value="F:metal ion binding"/>
    <property type="evidence" value="ECO:0007669"/>
    <property type="project" value="UniProtKB-KW"/>
</dbReference>
<dbReference type="SUPFAM" id="SSF63411">
    <property type="entry name" value="LuxS/MPP-like metallohydrolase"/>
    <property type="match status" value="4"/>
</dbReference>
<evidence type="ECO:0000256" key="1">
    <source>
        <dbReference type="ARBA" id="ARBA00001947"/>
    </source>
</evidence>
<dbReference type="InterPro" id="IPR007863">
    <property type="entry name" value="Peptidase_M16_C"/>
</dbReference>
<protein>
    <recommendedName>
        <fullName evidence="14">Peptidase M16 C-terminal domain-containing protein</fullName>
    </recommendedName>
</protein>
<comment type="caution">
    <text evidence="12">The sequence shown here is derived from an EMBL/GenBank/DDBJ whole genome shotgun (WGS) entry which is preliminary data.</text>
</comment>
<dbReference type="HOGENOM" id="CLU_008156_0_0_10"/>
<dbReference type="PROSITE" id="PS00143">
    <property type="entry name" value="INSULINASE"/>
    <property type="match status" value="1"/>
</dbReference>
<evidence type="ECO:0000256" key="5">
    <source>
        <dbReference type="ARBA" id="ARBA00022801"/>
    </source>
</evidence>
<evidence type="ECO:0008006" key="14">
    <source>
        <dbReference type="Google" id="ProtNLM"/>
    </source>
</evidence>
<dbReference type="InterPro" id="IPR050626">
    <property type="entry name" value="Peptidase_M16"/>
</dbReference>
<evidence type="ECO:0000256" key="4">
    <source>
        <dbReference type="ARBA" id="ARBA00022723"/>
    </source>
</evidence>
<feature type="signal peptide" evidence="9">
    <location>
        <begin position="1"/>
        <end position="34"/>
    </location>
</feature>
<evidence type="ECO:0000313" key="13">
    <source>
        <dbReference type="Proteomes" id="UP000018727"/>
    </source>
</evidence>
<evidence type="ECO:0000256" key="7">
    <source>
        <dbReference type="ARBA" id="ARBA00023049"/>
    </source>
</evidence>
<dbReference type="Gene3D" id="3.30.830.10">
    <property type="entry name" value="Metalloenzyme, LuxS/M16 peptidase-like"/>
    <property type="match status" value="4"/>
</dbReference>
<feature type="domain" description="Peptidase M16 N-terminal" evidence="10">
    <location>
        <begin position="59"/>
        <end position="183"/>
    </location>
</feature>
<comment type="similarity">
    <text evidence="2 8">Belongs to the peptidase M16 family.</text>
</comment>
<proteinExistence type="inferred from homology"/>
<evidence type="ECO:0000256" key="9">
    <source>
        <dbReference type="SAM" id="SignalP"/>
    </source>
</evidence>